<feature type="transmembrane region" description="Helical" evidence="7">
    <location>
        <begin position="86"/>
        <end position="107"/>
    </location>
</feature>
<keyword evidence="6 7" id="KW-0472">Membrane</keyword>
<feature type="transmembrane region" description="Helical" evidence="7">
    <location>
        <begin position="47"/>
        <end position="65"/>
    </location>
</feature>
<dbReference type="PANTHER" id="PTHR42865:SF7">
    <property type="entry name" value="PROTON_GLUTAMATE-ASPARTATE SYMPORTER"/>
    <property type="match status" value="1"/>
</dbReference>
<feature type="transmembrane region" description="Helical" evidence="7">
    <location>
        <begin position="18"/>
        <end position="35"/>
    </location>
</feature>
<reference evidence="8 9" key="1">
    <citation type="submission" date="2020-07" db="EMBL/GenBank/DDBJ databases">
        <title>Alkalicella. sp. LB2 genome.</title>
        <authorList>
            <person name="Postec A."/>
            <person name="Quemeneur M."/>
        </authorList>
    </citation>
    <scope>NUCLEOTIDE SEQUENCE [LARGE SCALE GENOMIC DNA]</scope>
    <source>
        <strain evidence="8 9">LB2</strain>
    </source>
</reference>
<keyword evidence="4 7" id="KW-0812">Transmembrane</keyword>
<proteinExistence type="predicted"/>
<evidence type="ECO:0000256" key="2">
    <source>
        <dbReference type="ARBA" id="ARBA00022448"/>
    </source>
</evidence>
<feature type="transmembrane region" description="Helical" evidence="7">
    <location>
        <begin position="317"/>
        <end position="340"/>
    </location>
</feature>
<evidence type="ECO:0000256" key="6">
    <source>
        <dbReference type="ARBA" id="ARBA00023136"/>
    </source>
</evidence>
<feature type="transmembrane region" description="Helical" evidence="7">
    <location>
        <begin position="149"/>
        <end position="168"/>
    </location>
</feature>
<evidence type="ECO:0000256" key="1">
    <source>
        <dbReference type="ARBA" id="ARBA00004651"/>
    </source>
</evidence>
<keyword evidence="5 7" id="KW-1133">Transmembrane helix</keyword>
<protein>
    <submittedName>
        <fullName evidence="8">Dicarboxylate/amino acid:cation symporter</fullName>
    </submittedName>
</protein>
<dbReference type="KEGG" id="acae:HYG86_05860"/>
<organism evidence="8 9">
    <name type="scientific">Alkalicella caledoniensis</name>
    <dbReference type="NCBI Taxonomy" id="2731377"/>
    <lineage>
        <taxon>Bacteria</taxon>
        <taxon>Bacillati</taxon>
        <taxon>Bacillota</taxon>
        <taxon>Clostridia</taxon>
        <taxon>Eubacteriales</taxon>
        <taxon>Proteinivoracaceae</taxon>
        <taxon>Alkalicella</taxon>
    </lineage>
</organism>
<name>A0A7G9WD62_ALKCA</name>
<keyword evidence="9" id="KW-1185">Reference proteome</keyword>
<keyword evidence="2" id="KW-0813">Transport</keyword>
<feature type="transmembrane region" description="Helical" evidence="7">
    <location>
        <begin position="189"/>
        <end position="208"/>
    </location>
</feature>
<dbReference type="AlphaFoldDB" id="A0A7G9WD62"/>
<gene>
    <name evidence="8" type="ORF">HYG86_05860</name>
</gene>
<dbReference type="SUPFAM" id="SSF118215">
    <property type="entry name" value="Proton glutamate symport protein"/>
    <property type="match status" value="1"/>
</dbReference>
<dbReference type="InterPro" id="IPR001991">
    <property type="entry name" value="Na-dicarboxylate_symporter"/>
</dbReference>
<evidence type="ECO:0000256" key="7">
    <source>
        <dbReference type="SAM" id="Phobius"/>
    </source>
</evidence>
<accession>A0A7G9WD62</accession>
<dbReference type="PROSITE" id="PS51257">
    <property type="entry name" value="PROKAR_LIPOPROTEIN"/>
    <property type="match status" value="1"/>
</dbReference>
<dbReference type="InterPro" id="IPR036458">
    <property type="entry name" value="Na:dicarbo_symporter_sf"/>
</dbReference>
<dbReference type="PANTHER" id="PTHR42865">
    <property type="entry name" value="PROTON/GLUTAMATE-ASPARTATE SYMPORTER"/>
    <property type="match status" value="1"/>
</dbReference>
<dbReference type="Gene3D" id="1.10.3860.10">
    <property type="entry name" value="Sodium:dicarboxylate symporter"/>
    <property type="match status" value="1"/>
</dbReference>
<sequence>MSSEKISKKSVFKNYKSLILLVLGIVVGCIVGLIYKEKAVVLKPFGQLFLNMMFTAVVPLVFFSLSSSIAKMTNMKRLGKILRHSLMVFVITGIIASVFIIMVVSVFPPAQGVEIDFGGYEEPAKMNILDQVVSAISVNDFNLILSKGAMLPLIIFSITLGYCIRFVSKGNENNSVVSFLDIMAEAFMKMIRIIMLYAPIGLGAYFAALIGEFGSQLLGAYSRAVIMFYPICVAYFLTAFTLYVYFAGGIKGVKVFYKNIFPSVVTSLATQSSIATLPTNLAATKRMNVKDDISNIILPMGATIHMDGTALTSLMKIAFLFGIFGLEFSGIGVWSTAILISVMSGVILSGIPGGGMMGCIMIVSFYGFNPEVLPIVVTIGLLTDAVATMINSTGDVVVSMMVSRTVDGRHWMEKTDGNKEEILGSSAEVSLN</sequence>
<keyword evidence="3" id="KW-1003">Cell membrane</keyword>
<evidence type="ECO:0000256" key="4">
    <source>
        <dbReference type="ARBA" id="ARBA00022692"/>
    </source>
</evidence>
<evidence type="ECO:0000256" key="5">
    <source>
        <dbReference type="ARBA" id="ARBA00022989"/>
    </source>
</evidence>
<dbReference type="GO" id="GO:0005886">
    <property type="term" value="C:plasma membrane"/>
    <property type="evidence" value="ECO:0007669"/>
    <property type="project" value="UniProtKB-SubCell"/>
</dbReference>
<dbReference type="GO" id="GO:0015293">
    <property type="term" value="F:symporter activity"/>
    <property type="evidence" value="ECO:0007669"/>
    <property type="project" value="UniProtKB-KW"/>
</dbReference>
<dbReference type="Pfam" id="PF00375">
    <property type="entry name" value="SDF"/>
    <property type="match status" value="1"/>
</dbReference>
<dbReference type="EMBL" id="CP058559">
    <property type="protein sequence ID" value="QNO16624.1"/>
    <property type="molecule type" value="Genomic_DNA"/>
</dbReference>
<comment type="subcellular location">
    <subcellularLocation>
        <location evidence="1">Cell membrane</location>
        <topology evidence="1">Multi-pass membrane protein</topology>
    </subcellularLocation>
</comment>
<evidence type="ECO:0000256" key="3">
    <source>
        <dbReference type="ARBA" id="ARBA00022475"/>
    </source>
</evidence>
<evidence type="ECO:0000313" key="9">
    <source>
        <dbReference type="Proteomes" id="UP000516160"/>
    </source>
</evidence>
<feature type="transmembrane region" description="Helical" evidence="7">
    <location>
        <begin position="228"/>
        <end position="248"/>
    </location>
</feature>
<dbReference type="PRINTS" id="PR00173">
    <property type="entry name" value="EDTRNSPORT"/>
</dbReference>
<feature type="transmembrane region" description="Helical" evidence="7">
    <location>
        <begin position="346"/>
        <end position="368"/>
    </location>
</feature>
<dbReference type="GO" id="GO:0006835">
    <property type="term" value="P:dicarboxylic acid transport"/>
    <property type="evidence" value="ECO:0007669"/>
    <property type="project" value="TreeGrafter"/>
</dbReference>
<evidence type="ECO:0000313" key="8">
    <source>
        <dbReference type="EMBL" id="QNO16624.1"/>
    </source>
</evidence>
<dbReference type="Proteomes" id="UP000516160">
    <property type="component" value="Chromosome"/>
</dbReference>